<dbReference type="InterPro" id="IPR011635">
    <property type="entry name" value="CARDB"/>
</dbReference>
<dbReference type="InterPro" id="IPR013783">
    <property type="entry name" value="Ig-like_fold"/>
</dbReference>
<dbReference type="SUPFAM" id="SSF49299">
    <property type="entry name" value="PKD domain"/>
    <property type="match status" value="1"/>
</dbReference>
<dbReference type="GO" id="GO:0000272">
    <property type="term" value="P:polysaccharide catabolic process"/>
    <property type="evidence" value="ECO:0007669"/>
    <property type="project" value="InterPro"/>
</dbReference>
<protein>
    <submittedName>
        <fullName evidence="3">PKD domain-containing protein</fullName>
    </submittedName>
</protein>
<feature type="domain" description="PKD" evidence="2">
    <location>
        <begin position="161"/>
        <end position="243"/>
    </location>
</feature>
<feature type="compositionally biased region" description="Low complexity" evidence="1">
    <location>
        <begin position="181"/>
        <end position="190"/>
    </location>
</feature>
<dbReference type="InterPro" id="IPR036439">
    <property type="entry name" value="Dockerin_dom_sf"/>
</dbReference>
<evidence type="ECO:0000313" key="3">
    <source>
        <dbReference type="EMBL" id="TKR24686.1"/>
    </source>
</evidence>
<dbReference type="Gene3D" id="2.60.40.10">
    <property type="entry name" value="Immunoglobulins"/>
    <property type="match status" value="2"/>
</dbReference>
<dbReference type="Pfam" id="PF07705">
    <property type="entry name" value="CARDB"/>
    <property type="match status" value="1"/>
</dbReference>
<dbReference type="InterPro" id="IPR022409">
    <property type="entry name" value="PKD/Chitinase_dom"/>
</dbReference>
<dbReference type="EMBL" id="QKNX01000007">
    <property type="protein sequence ID" value="TKR24686.1"/>
    <property type="molecule type" value="Genomic_DNA"/>
</dbReference>
<gene>
    <name evidence="3" type="ORF">DM868_13865</name>
</gene>
<dbReference type="InterPro" id="IPR000601">
    <property type="entry name" value="PKD_dom"/>
</dbReference>
<accession>A0A4U5J978</accession>
<dbReference type="Proteomes" id="UP000308037">
    <property type="component" value="Unassembled WGS sequence"/>
</dbReference>
<dbReference type="PROSITE" id="PS50093">
    <property type="entry name" value="PKD"/>
    <property type="match status" value="1"/>
</dbReference>
<sequence>MTTRITQTATVLVALMVALSIFGGVGTVAAQDATVEQSASAVTAAPGETVELTTTFSTEDITGHGVQVILPTDWQGTMTDADGGAPNSPSGSPNVLEVVWLTAGTQTYEITYEIDVPGDAEPDDYTVGVEGSGINPDDDTQVLGSTETTITVEEPSQNEPPGASFTHSPIGPQTGEQVSFDASGSGDDSAIANYEWDFDGDGTSDATGETTTTSFDSEGDYDVTLTVTDDDGETDTATQTISVADAPVAPGSGIGVSLEPSASTITEGESDEFDIVVSNLEGSSVGAYDITLALSNGGVATFDGVEVDGESIDGDDSDLTDVIETGDAIRIEVAGQSVAGAEAVIGTVNVSGDAPGEVDISVQEALVYDESGDGYEIGATEGVGMTVEELQEPFFEVSSLDAPDEVAQGDDITVTATVTNTGELTGIKTVSFEFDGATVDSEDVELDPGASADVSFTVSSGEISAGTYTHGVVTEDGNATAEIVITPPALGEFETPPQDLDGDGLYEDVNGDDEFDMGDAQALFANRNTEAVQNNAAAFDFNGDEVVDVGDVQALFDQLI</sequence>
<reference evidence="3 4" key="1">
    <citation type="submission" date="2019-04" db="EMBL/GenBank/DDBJ databases">
        <title>Natronomonas sp. F20-122 a newhaloarchaeon isolated from a saline saltern of Isla Bacuta, Huelva, Spain.</title>
        <authorList>
            <person name="Duran-Viseras A."/>
            <person name="Sanchez-Porro C."/>
            <person name="Ventosa A."/>
        </authorList>
    </citation>
    <scope>NUCLEOTIDE SEQUENCE [LARGE SCALE GENOMIC DNA]</scope>
    <source>
        <strain evidence="3 4">F20-122</strain>
    </source>
</reference>
<dbReference type="RefSeq" id="WP_137277431.1">
    <property type="nucleotide sequence ID" value="NZ_QKNX01000007.1"/>
</dbReference>
<proteinExistence type="predicted"/>
<keyword evidence="4" id="KW-1185">Reference proteome</keyword>
<dbReference type="SUPFAM" id="SSF63446">
    <property type="entry name" value="Type I dockerin domain"/>
    <property type="match status" value="1"/>
</dbReference>
<dbReference type="CDD" id="cd00146">
    <property type="entry name" value="PKD"/>
    <property type="match status" value="1"/>
</dbReference>
<comment type="caution">
    <text evidence="3">The sequence shown here is derived from an EMBL/GenBank/DDBJ whole genome shotgun (WGS) entry which is preliminary data.</text>
</comment>
<feature type="compositionally biased region" description="Low complexity" evidence="1">
    <location>
        <begin position="203"/>
        <end position="219"/>
    </location>
</feature>
<organism evidence="3 4">
    <name type="scientific">Natronomonas salsuginis</name>
    <dbReference type="NCBI Taxonomy" id="2217661"/>
    <lineage>
        <taxon>Archaea</taxon>
        <taxon>Methanobacteriati</taxon>
        <taxon>Methanobacteriota</taxon>
        <taxon>Stenosarchaea group</taxon>
        <taxon>Halobacteria</taxon>
        <taxon>Halobacteriales</taxon>
        <taxon>Natronomonadaceae</taxon>
        <taxon>Natronomonas</taxon>
    </lineage>
</organism>
<dbReference type="AlphaFoldDB" id="A0A4U5J978"/>
<dbReference type="InterPro" id="IPR035986">
    <property type="entry name" value="PKD_dom_sf"/>
</dbReference>
<feature type="region of interest" description="Disordered" evidence="1">
    <location>
        <begin position="151"/>
        <end position="219"/>
    </location>
</feature>
<dbReference type="SMART" id="SM00089">
    <property type="entry name" value="PKD"/>
    <property type="match status" value="1"/>
</dbReference>
<evidence type="ECO:0000256" key="1">
    <source>
        <dbReference type="SAM" id="MobiDB-lite"/>
    </source>
</evidence>
<dbReference type="Pfam" id="PF18911">
    <property type="entry name" value="PKD_4"/>
    <property type="match status" value="1"/>
</dbReference>
<evidence type="ECO:0000259" key="2">
    <source>
        <dbReference type="PROSITE" id="PS50093"/>
    </source>
</evidence>
<name>A0A4U5J978_9EURY</name>
<evidence type="ECO:0000313" key="4">
    <source>
        <dbReference type="Proteomes" id="UP000308037"/>
    </source>
</evidence>
<dbReference type="Gene3D" id="2.60.40.680">
    <property type="match status" value="1"/>
</dbReference>
<dbReference type="OrthoDB" id="239724at2157"/>